<proteinExistence type="predicted"/>
<dbReference type="HOGENOM" id="CLU_2448636_0_0_5"/>
<evidence type="ECO:0000313" key="1">
    <source>
        <dbReference type="EMBL" id="CAF26156.1"/>
    </source>
</evidence>
<name>A0A0H3M2W7_BARQU</name>
<reference evidence="1 2" key="1">
    <citation type="journal article" date="2004" name="Proc. Natl. Acad. Sci. U.S.A.">
        <title>The louse-borne human pathogen Bartonella quintana is a genomic derivative of the zoonotic agent Bartonella henselae.</title>
        <authorList>
            <person name="Alsmark U.C.M."/>
            <person name="Frank A.C."/>
            <person name="Karlberg E.O."/>
            <person name="Legault B.-A."/>
            <person name="Ardell D.H."/>
            <person name="Canbaeck B."/>
            <person name="Eriksson A.-S."/>
            <person name="Naeslund A.K."/>
            <person name="Handley S.A."/>
            <person name="Huvet M."/>
            <person name="La Scola B."/>
            <person name="Holmberg M."/>
            <person name="Andersson S.G.E."/>
        </authorList>
    </citation>
    <scope>NUCLEOTIDE SEQUENCE [LARGE SCALE GENOMIC DNA]</scope>
    <source>
        <strain evidence="1 2">Toulouse</strain>
    </source>
</reference>
<gene>
    <name evidence="1" type="ordered locus">BQ06660</name>
</gene>
<evidence type="ECO:0000313" key="2">
    <source>
        <dbReference type="Proteomes" id="UP000000597"/>
    </source>
</evidence>
<protein>
    <submittedName>
        <fullName evidence="1">Uncharacterized protein</fullName>
    </submittedName>
</protein>
<dbReference type="Proteomes" id="UP000000597">
    <property type="component" value="Chromosome"/>
</dbReference>
<dbReference type="AlphaFoldDB" id="A0A0H3M2W7"/>
<sequence>MIHPCYNKNVNQEKIKDKNVTERNIDEKLGIPKPLQTKNQEKIASSPIVLAIVFLTRYKFCVYPTGRSKKNFLPRLFCLRNFHFHTIAE</sequence>
<dbReference type="EMBL" id="BX897700">
    <property type="protein sequence ID" value="CAF26156.1"/>
    <property type="molecule type" value="Genomic_DNA"/>
</dbReference>
<dbReference type="KEGG" id="bqu:BQ06660"/>
<organism evidence="1 2">
    <name type="scientific">Bartonella quintana (strain Toulouse)</name>
    <name type="common">Rochalimaea quintana</name>
    <dbReference type="NCBI Taxonomy" id="283165"/>
    <lineage>
        <taxon>Bacteria</taxon>
        <taxon>Pseudomonadati</taxon>
        <taxon>Pseudomonadota</taxon>
        <taxon>Alphaproteobacteria</taxon>
        <taxon>Hyphomicrobiales</taxon>
        <taxon>Bartonellaceae</taxon>
        <taxon>Bartonella</taxon>
    </lineage>
</organism>
<accession>A0A0H3M2W7</accession>